<dbReference type="SUPFAM" id="SSF53649">
    <property type="entry name" value="Alkaline phosphatase-like"/>
    <property type="match status" value="1"/>
</dbReference>
<dbReference type="PANTHER" id="PTHR46615:SF1">
    <property type="entry name" value="ARYLSULFATASE K"/>
    <property type="match status" value="1"/>
</dbReference>
<dbReference type="OrthoDB" id="3164at2157"/>
<evidence type="ECO:0000313" key="2">
    <source>
        <dbReference type="EMBL" id="ARS63782.1"/>
    </source>
</evidence>
<name>A0A2Z2HHU2_9ARCH</name>
<dbReference type="InterPro" id="IPR051849">
    <property type="entry name" value="GAG-degrading_sulfatase"/>
</dbReference>
<sequence>MTKPNILFILIDSMRADKFFPNKTHSPFQNLIDQGAYFKQNISSSDYTQTGIGSIFTGCYPFDAGLKAQNYQKLYSKQTNYIEFLKQNGYHAYTTMAESVSELGFSKLFDNADQSYPNSLRLFDGLGKKIISFLKSISLENPWFYFIHLEDLHLPVSLPSKYEHVKYSERYDIAISEIYSWINKMIQLVDLKNTLIVITSDHGDYIPSIDDTKNSNQNILRTKSIIRNKIPSPIYDKISITKRTLTKNIQKHKTKSNYEKRAIDSRTGKNRHLYDEIIRTPLLFFGYDIKPKKILEQQVRSIDIFPTILDVIGIDKINFNIHGQSLKPLLNNKILPEFPVYLESTVFSTVQKNAIPHLGIRTPQFKYFRRVDNPKKSVHLYDLINDPFEENNIFSKNEKLIFEMEKEILKIKKNNFMPNLEDLDDLETKKVEDELRKLGYI</sequence>
<evidence type="ECO:0000259" key="1">
    <source>
        <dbReference type="Pfam" id="PF00884"/>
    </source>
</evidence>
<accession>A0A2Z2HHU2</accession>
<dbReference type="PANTHER" id="PTHR46615">
    <property type="entry name" value="ARYLSULFATASE K"/>
    <property type="match status" value="1"/>
</dbReference>
<protein>
    <submittedName>
        <fullName evidence="2">Sulfatase</fullName>
    </submittedName>
</protein>
<dbReference type="GO" id="GO:0004065">
    <property type="term" value="F:arylsulfatase activity"/>
    <property type="evidence" value="ECO:0007669"/>
    <property type="project" value="TreeGrafter"/>
</dbReference>
<reference evidence="2 3" key="1">
    <citation type="journal article" date="2017" name="Environ. Microbiol.">
        <title>Genome and epigenome of a novel marine Thaumarchaeota strain suggest viral infection, phosphorothioation DNA modification and multiple restriction systems.</title>
        <authorList>
            <person name="Ahlgren N.A."/>
            <person name="Chen Y."/>
            <person name="Needham D.M."/>
            <person name="Parada A.E."/>
            <person name="Sachdeva R."/>
            <person name="Trinh V."/>
            <person name="Chen T."/>
            <person name="Fuhrman J.A."/>
        </authorList>
    </citation>
    <scope>NUCLEOTIDE SEQUENCE [LARGE SCALE GENOMIC DNA]</scope>
    <source>
        <strain evidence="2 3">SPOT01</strain>
    </source>
</reference>
<dbReference type="AlphaFoldDB" id="A0A2Z2HHU2"/>
<evidence type="ECO:0000313" key="3">
    <source>
        <dbReference type="Proteomes" id="UP000249949"/>
    </source>
</evidence>
<gene>
    <name evidence="2" type="ORF">NMSP_0150</name>
</gene>
<dbReference type="GeneID" id="32900652"/>
<dbReference type="InterPro" id="IPR000917">
    <property type="entry name" value="Sulfatase_N"/>
</dbReference>
<dbReference type="RefSeq" id="WP_086907010.1">
    <property type="nucleotide sequence ID" value="NZ_CP021324.1"/>
</dbReference>
<dbReference type="KEGG" id="nct:NMSP_0150"/>
<keyword evidence="3" id="KW-1185">Reference proteome</keyword>
<dbReference type="Gene3D" id="3.40.720.10">
    <property type="entry name" value="Alkaline Phosphatase, subunit A"/>
    <property type="match status" value="2"/>
</dbReference>
<dbReference type="Proteomes" id="UP000249949">
    <property type="component" value="Chromosome"/>
</dbReference>
<dbReference type="EMBL" id="CP021324">
    <property type="protein sequence ID" value="ARS63782.1"/>
    <property type="molecule type" value="Genomic_DNA"/>
</dbReference>
<feature type="domain" description="Sulfatase N-terminal" evidence="1">
    <location>
        <begin position="4"/>
        <end position="314"/>
    </location>
</feature>
<dbReference type="GO" id="GO:0015024">
    <property type="term" value="F:glucuronate-2-sulfatase activity"/>
    <property type="evidence" value="ECO:0007669"/>
    <property type="project" value="TreeGrafter"/>
</dbReference>
<organism evidence="2 3">
    <name type="scientific">Candidatus Nitrosomarinus catalinensis</name>
    <dbReference type="NCBI Taxonomy" id="1898749"/>
    <lineage>
        <taxon>Archaea</taxon>
        <taxon>Nitrososphaerota</taxon>
        <taxon>Nitrososphaeria</taxon>
        <taxon>Nitrosopumilales</taxon>
        <taxon>Nitrosopumilaceae</taxon>
        <taxon>Candidatus Nitrosomarinus</taxon>
    </lineage>
</organism>
<proteinExistence type="predicted"/>
<dbReference type="InterPro" id="IPR017850">
    <property type="entry name" value="Alkaline_phosphatase_core_sf"/>
</dbReference>
<dbReference type="Pfam" id="PF00884">
    <property type="entry name" value="Sulfatase"/>
    <property type="match status" value="1"/>
</dbReference>